<comment type="caution">
    <text evidence="1">The sequence shown here is derived from an EMBL/GenBank/DDBJ whole genome shotgun (WGS) entry which is preliminary data.</text>
</comment>
<dbReference type="PANTHER" id="PTHR34986">
    <property type="entry name" value="EVOLVED BETA-GALACTOSIDASE SUBUNIT BETA"/>
    <property type="match status" value="1"/>
</dbReference>
<dbReference type="PANTHER" id="PTHR34986:SF1">
    <property type="entry name" value="PROTEIN YIAL"/>
    <property type="match status" value="1"/>
</dbReference>
<proteinExistence type="predicted"/>
<dbReference type="Pfam" id="PF04074">
    <property type="entry name" value="DUF386"/>
    <property type="match status" value="1"/>
</dbReference>
<protein>
    <submittedName>
        <fullName evidence="1">YhcH/YjgK/YiaL family protein</fullName>
    </submittedName>
</protein>
<dbReference type="GO" id="GO:0005829">
    <property type="term" value="C:cytosol"/>
    <property type="evidence" value="ECO:0007669"/>
    <property type="project" value="TreeGrafter"/>
</dbReference>
<accession>A0AAW5JPS6</accession>
<name>A0AAW5JPS6_9FIRM</name>
<gene>
    <name evidence="1" type="ORF">NE579_12065</name>
</gene>
<dbReference type="Proteomes" id="UP001204562">
    <property type="component" value="Unassembled WGS sequence"/>
</dbReference>
<dbReference type="AlphaFoldDB" id="A0AAW5JPS6"/>
<dbReference type="RefSeq" id="WP_256304437.1">
    <property type="nucleotide sequence ID" value="NZ_JANFYS010000026.1"/>
</dbReference>
<reference evidence="1" key="1">
    <citation type="submission" date="2022-06" db="EMBL/GenBank/DDBJ databases">
        <title>Isolation of gut microbiota from human fecal samples.</title>
        <authorList>
            <person name="Pamer E.G."/>
            <person name="Barat B."/>
            <person name="Waligurski E."/>
            <person name="Medina S."/>
            <person name="Paddock L."/>
            <person name="Mostad J."/>
        </authorList>
    </citation>
    <scope>NUCLEOTIDE SEQUENCE</scope>
    <source>
        <strain evidence="1">DFI.9.91</strain>
    </source>
</reference>
<dbReference type="SUPFAM" id="SSF51197">
    <property type="entry name" value="Clavaminate synthase-like"/>
    <property type="match status" value="1"/>
</dbReference>
<sequence length="161" mass="17765">MIFDRLCYLARYRGMSPNIDRGIDFLQTADLTALPLGRVEIAGDEVYGNHFTYTTAPLSQGTQFEAHQRYLDLHVVLTGIEKVALAPIEALEPVEIRAEEDAVMYRGAPKEILTLEQGAFLLVFPGEGHLPKIAAGTAVDVDKLVLKIAYSGGKRSYSYGY</sequence>
<dbReference type="EMBL" id="JANFYS010000026">
    <property type="protein sequence ID" value="MCQ4771192.1"/>
    <property type="molecule type" value="Genomic_DNA"/>
</dbReference>
<dbReference type="Gene3D" id="2.60.120.370">
    <property type="entry name" value="YhcH/YjgK/YiaL"/>
    <property type="match status" value="1"/>
</dbReference>
<organism evidence="1 2">
    <name type="scientific">Intestinimonas massiliensis</name>
    <name type="common">ex Afouda et al. 2020</name>
    <dbReference type="NCBI Taxonomy" id="1673721"/>
    <lineage>
        <taxon>Bacteria</taxon>
        <taxon>Bacillati</taxon>
        <taxon>Bacillota</taxon>
        <taxon>Clostridia</taxon>
        <taxon>Eubacteriales</taxon>
        <taxon>Intestinimonas</taxon>
    </lineage>
</organism>
<dbReference type="InterPro" id="IPR037012">
    <property type="entry name" value="NanQ/TabA/YiaL_sf"/>
</dbReference>
<evidence type="ECO:0000313" key="2">
    <source>
        <dbReference type="Proteomes" id="UP001204562"/>
    </source>
</evidence>
<evidence type="ECO:0000313" key="1">
    <source>
        <dbReference type="EMBL" id="MCQ4771192.1"/>
    </source>
</evidence>
<dbReference type="InterPro" id="IPR004375">
    <property type="entry name" value="NanQ/TabA/YiaL"/>
</dbReference>
<dbReference type="NCBIfam" id="TIGR00022">
    <property type="entry name" value="YhcH/YjgK/YiaL family protein"/>
    <property type="match status" value="1"/>
</dbReference>